<evidence type="ECO:0000313" key="2">
    <source>
        <dbReference type="EMBL" id="ACA52219.1"/>
    </source>
</evidence>
<feature type="non-terminal residue" evidence="2">
    <location>
        <position position="1"/>
    </location>
</feature>
<feature type="region of interest" description="Disordered" evidence="1">
    <location>
        <begin position="1"/>
        <end position="42"/>
    </location>
</feature>
<dbReference type="EMBL" id="EU447225">
    <property type="protein sequence ID" value="ACA52219.1"/>
    <property type="molecule type" value="Genomic_DNA"/>
</dbReference>
<organism evidence="2">
    <name type="scientific">Oenothera elata subsp. hookeri</name>
    <name type="common">Hooker's evening primrose</name>
    <name type="synonym">Oenothera hookeri</name>
    <dbReference type="NCBI Taxonomy" id="85636"/>
    <lineage>
        <taxon>Eukaryota</taxon>
        <taxon>Viridiplantae</taxon>
        <taxon>Streptophyta</taxon>
        <taxon>Embryophyta</taxon>
        <taxon>Tracheophyta</taxon>
        <taxon>Spermatophyta</taxon>
        <taxon>Magnoliopsida</taxon>
        <taxon>eudicotyledons</taxon>
        <taxon>Gunneridae</taxon>
        <taxon>Pentapetalae</taxon>
        <taxon>rosids</taxon>
        <taxon>malvids</taxon>
        <taxon>Myrtales</taxon>
        <taxon>Onagraceae</taxon>
        <taxon>Onagroideae</taxon>
        <taxon>Onagreae</taxon>
        <taxon>Oenothera</taxon>
    </lineage>
</organism>
<dbReference type="AlphaFoldDB" id="B1PL51"/>
<evidence type="ECO:0000256" key="1">
    <source>
        <dbReference type="SAM" id="MobiDB-lite"/>
    </source>
</evidence>
<reference evidence="2" key="2">
    <citation type="journal article" date="2008" name="Genetics">
        <title>Molecular marker systems for Oenothera genetics.</title>
        <authorList>
            <person name="Rauwolf U."/>
            <person name="Golczyk H."/>
            <person name="Meurer J."/>
            <person name="Herrmann R.G."/>
            <person name="Greiner S."/>
        </authorList>
    </citation>
    <scope>NUCLEOTIDE SEQUENCE</scope>
</reference>
<feature type="compositionally biased region" description="Polar residues" evidence="1">
    <location>
        <begin position="1"/>
        <end position="12"/>
    </location>
</feature>
<feature type="non-terminal residue" evidence="2">
    <location>
        <position position="64"/>
    </location>
</feature>
<feature type="compositionally biased region" description="Low complexity" evidence="1">
    <location>
        <begin position="18"/>
        <end position="38"/>
    </location>
</feature>
<accession>B1PL51</accession>
<proteinExistence type="predicted"/>
<sequence length="64" mass="6685">MASMALTSSCSLGFSPIRSRSSAPRLTSSSFRSASPRPRLLKSGSSISTAATRFLPVLPSLSPK</sequence>
<name>B1PL51_OENEH</name>
<protein>
    <submittedName>
        <fullName evidence="2">Chloroplast 2-oxoglutarate/malate translocator-like protein</fullName>
    </submittedName>
</protein>
<reference evidence="2" key="1">
    <citation type="journal article" date="2006" name="Genomics">
        <title>Construction, database integration, and application of an Oenothera EST library.</title>
        <authorList>
            <person name="Mracek J."/>
            <person name="Greiner S."/>
            <person name="Cho W.K."/>
            <person name="Rauwolf U."/>
            <person name="Braun M."/>
            <person name="Umate P."/>
            <person name="Altstatter J."/>
            <person name="Stoppel R."/>
            <person name="Mlcochova L."/>
            <person name="Silber M.V."/>
            <person name="Volz S.M."/>
            <person name="White S."/>
            <person name="Selmeier R."/>
            <person name="Rudd S."/>
            <person name="Herrmann R.G."/>
            <person name="Meurer J."/>
        </authorList>
    </citation>
    <scope>NUCLEOTIDE SEQUENCE</scope>
</reference>